<dbReference type="AlphaFoldDB" id="A0A9X3HFW5"/>
<dbReference type="RefSeq" id="WP_269762698.1">
    <property type="nucleotide sequence ID" value="NZ_JAPZEC010000006.1"/>
</dbReference>
<evidence type="ECO:0000256" key="1">
    <source>
        <dbReference type="ARBA" id="ARBA00004834"/>
    </source>
</evidence>
<dbReference type="InterPro" id="IPR050727">
    <property type="entry name" value="GH43_arabinanases"/>
</dbReference>
<evidence type="ECO:0000256" key="5">
    <source>
        <dbReference type="RuleBase" id="RU361187"/>
    </source>
</evidence>
<sequence>MKTAEYVFTYFKSEKEDGEQVYFAVSKDGLFWTEINAGKPVLTSRVGMKGVRDPFPLQNPKTGMYYVIATDLKIGKAGDWKAARMQGSTGFLVWESKDLEQWSQARLCPVNIPESGCIWAPEAVYEEEKEQFFVYFSVWVGNKQTENGKHKIYACYTKDFKVFTEPFIYMERDEDVIDTTIVKSENQYFRISKNESAKKLILEEGKSLTGAFSEIRSEVLEQISGIEGPECYQLPDGRWCLIADQYQDAAGYFPMVTKDLHSGKFEILKESEYCMGDGKMRHGGVLRIK</sequence>
<dbReference type="GO" id="GO:0004553">
    <property type="term" value="F:hydrolase activity, hydrolyzing O-glycosyl compounds"/>
    <property type="evidence" value="ECO:0007669"/>
    <property type="project" value="InterPro"/>
</dbReference>
<proteinExistence type="inferred from homology"/>
<dbReference type="PANTHER" id="PTHR43301:SF3">
    <property type="entry name" value="ARABINAN ENDO-1,5-ALPHA-L-ARABINOSIDASE A-RELATED"/>
    <property type="match status" value="1"/>
</dbReference>
<evidence type="ECO:0000313" key="6">
    <source>
        <dbReference type="EMBL" id="MCZ7693919.1"/>
    </source>
</evidence>
<comment type="pathway">
    <text evidence="1">Glycan metabolism; L-arabinan degradation.</text>
</comment>
<keyword evidence="3 5" id="KW-0378">Hydrolase</keyword>
<comment type="similarity">
    <text evidence="2 5">Belongs to the glycosyl hydrolase 43 family.</text>
</comment>
<dbReference type="Proteomes" id="UP001148455">
    <property type="component" value="Unassembled WGS sequence"/>
</dbReference>
<dbReference type="Gene3D" id="2.115.10.20">
    <property type="entry name" value="Glycosyl hydrolase domain, family 43"/>
    <property type="match status" value="1"/>
</dbReference>
<dbReference type="Pfam" id="PF04616">
    <property type="entry name" value="Glyco_hydro_43"/>
    <property type="match status" value="1"/>
</dbReference>
<dbReference type="GO" id="GO:0005975">
    <property type="term" value="P:carbohydrate metabolic process"/>
    <property type="evidence" value="ECO:0007669"/>
    <property type="project" value="InterPro"/>
</dbReference>
<dbReference type="CDD" id="cd08983">
    <property type="entry name" value="GH43_Bt3655-like"/>
    <property type="match status" value="1"/>
</dbReference>
<name>A0A9X3HFW5_MEDGN</name>
<organism evidence="6 7">
    <name type="scientific">Mediterraneibacter gnavus</name>
    <name type="common">Ruminococcus gnavus</name>
    <dbReference type="NCBI Taxonomy" id="33038"/>
    <lineage>
        <taxon>Bacteria</taxon>
        <taxon>Bacillati</taxon>
        <taxon>Bacillota</taxon>
        <taxon>Clostridia</taxon>
        <taxon>Lachnospirales</taxon>
        <taxon>Lachnospiraceae</taxon>
        <taxon>Mediterraneibacter</taxon>
    </lineage>
</organism>
<reference evidence="6" key="1">
    <citation type="submission" date="2022-12" db="EMBL/GenBank/DDBJ databases">
        <title>Genome of R. gnavus strain RSHDN_123.</title>
        <authorList>
            <person name="Abdugheni R."/>
        </authorList>
    </citation>
    <scope>NUCLEOTIDE SEQUENCE</scope>
    <source>
        <strain evidence="6">RSHDN_123</strain>
    </source>
</reference>
<evidence type="ECO:0000256" key="2">
    <source>
        <dbReference type="ARBA" id="ARBA00009865"/>
    </source>
</evidence>
<dbReference type="InterPro" id="IPR023296">
    <property type="entry name" value="Glyco_hydro_beta-prop_sf"/>
</dbReference>
<dbReference type="EMBL" id="JAPZED010000006">
    <property type="protein sequence ID" value="MCZ7693919.1"/>
    <property type="molecule type" value="Genomic_DNA"/>
</dbReference>
<evidence type="ECO:0000256" key="3">
    <source>
        <dbReference type="ARBA" id="ARBA00022801"/>
    </source>
</evidence>
<keyword evidence="4 5" id="KW-0326">Glycosidase</keyword>
<dbReference type="PANTHER" id="PTHR43301">
    <property type="entry name" value="ARABINAN ENDO-1,5-ALPHA-L-ARABINOSIDASE"/>
    <property type="match status" value="1"/>
</dbReference>
<comment type="caution">
    <text evidence="6">The sequence shown here is derived from an EMBL/GenBank/DDBJ whole genome shotgun (WGS) entry which is preliminary data.</text>
</comment>
<gene>
    <name evidence="6" type="ORF">O8D18_07680</name>
</gene>
<protein>
    <submittedName>
        <fullName evidence="6">Glycoside hydrolase family 43 protein</fullName>
    </submittedName>
</protein>
<accession>A0A9X3HFW5</accession>
<evidence type="ECO:0000256" key="4">
    <source>
        <dbReference type="ARBA" id="ARBA00023295"/>
    </source>
</evidence>
<dbReference type="InterPro" id="IPR006710">
    <property type="entry name" value="Glyco_hydro_43"/>
</dbReference>
<evidence type="ECO:0000313" key="7">
    <source>
        <dbReference type="Proteomes" id="UP001148455"/>
    </source>
</evidence>
<dbReference type="SUPFAM" id="SSF75005">
    <property type="entry name" value="Arabinanase/levansucrase/invertase"/>
    <property type="match status" value="1"/>
</dbReference>